<dbReference type="InterPro" id="IPR031349">
    <property type="entry name" value="Tfb6"/>
</dbReference>
<reference evidence="2 3" key="1">
    <citation type="journal article" date="2012" name="G3 (Bethesda)">
        <title>Pichia sorbitophila, an interspecies yeast hybrid reveals early steps of genome resolution following polyploidization.</title>
        <authorList>
            <person name="Leh Louis V."/>
            <person name="Despons L."/>
            <person name="Friedrich A."/>
            <person name="Martin T."/>
            <person name="Durrens P."/>
            <person name="Casaregola S."/>
            <person name="Neuveglise C."/>
            <person name="Fairhead C."/>
            <person name="Marck C."/>
            <person name="Cruz J.A."/>
            <person name="Straub M.L."/>
            <person name="Kugler V."/>
            <person name="Sacerdot C."/>
            <person name="Uzunov Z."/>
            <person name="Thierry A."/>
            <person name="Weiss S."/>
            <person name="Bleykasten C."/>
            <person name="De Montigny J."/>
            <person name="Jacques N."/>
            <person name="Jung P."/>
            <person name="Lemaire M."/>
            <person name="Mallet S."/>
            <person name="Morel G."/>
            <person name="Richard G.F."/>
            <person name="Sarkar A."/>
            <person name="Savel G."/>
            <person name="Schacherer J."/>
            <person name="Seret M.L."/>
            <person name="Talla E."/>
            <person name="Samson G."/>
            <person name="Jubin C."/>
            <person name="Poulain J."/>
            <person name="Vacherie B."/>
            <person name="Barbe V."/>
            <person name="Pelletier E."/>
            <person name="Sherman D.J."/>
            <person name="Westhof E."/>
            <person name="Weissenbach J."/>
            <person name="Baret P.V."/>
            <person name="Wincker P."/>
            <person name="Gaillardin C."/>
            <person name="Dujon B."/>
            <person name="Souciet J.L."/>
        </authorList>
    </citation>
    <scope>NUCLEOTIDE SEQUENCE [LARGE SCALE GENOMIC DNA]</scope>
    <source>
        <strain evidence="3">ATCC MYA-4447 / BCRC 22081 / CBS 7064 / NBRC 10061 / NRRL Y-12695</strain>
    </source>
</reference>
<dbReference type="AlphaFoldDB" id="G8YC47"/>
<sequence length="308" mass="35319">METPKTPLHPGGDEEIREIPQASLPEGTIADLNLNPGLYDDNSDESNSEGENKKQPADDGKRKENPIITGDEGIDKEEYYEIEPLTCSFEEAFGKLTNEVSPRADQVKEDFQKSRLINYIDEQFLVIQRKYKRSRSSVTESYPLLTLLSDLSKLIDIIWHSVNTHSGLFGQDDCLVRILGDLEDYVYPYIMFEDLSDLDVLKKQLQHYFQFFQRLDTILSLLIDGVLQESYGPRLKLYATQVVRINSIMGRLRPLVISKVTSLKNQMSYESHIYAQKGEKESYRKVHNLSNALDVEIGKVFEGILDRT</sequence>
<evidence type="ECO:0000313" key="3">
    <source>
        <dbReference type="Proteomes" id="UP000005222"/>
    </source>
</evidence>
<dbReference type="PANTHER" id="PTHR37781">
    <property type="entry name" value="TFIIH COMPLEX SUBUNIT"/>
    <property type="match status" value="1"/>
</dbReference>
<keyword evidence="3" id="KW-1185">Reference proteome</keyword>
<proteinExistence type="predicted"/>
<dbReference type="PANTHER" id="PTHR37781:SF1">
    <property type="entry name" value="ADR380WP"/>
    <property type="match status" value="1"/>
</dbReference>
<protein>
    <submittedName>
        <fullName evidence="2">Piso0_002258 protein</fullName>
    </submittedName>
</protein>
<dbReference type="STRING" id="559304.G8YC47"/>
<dbReference type="EMBL" id="FO082050">
    <property type="protein sequence ID" value="CCE82528.1"/>
    <property type="molecule type" value="Genomic_DNA"/>
</dbReference>
<dbReference type="InParanoid" id="G8YC47"/>
<dbReference type="OrthoDB" id="2567806at2759"/>
<evidence type="ECO:0000256" key="1">
    <source>
        <dbReference type="SAM" id="MobiDB-lite"/>
    </source>
</evidence>
<organism evidence="2 3">
    <name type="scientific">Pichia sorbitophila (strain ATCC MYA-4447 / BCRC 22081 / CBS 7064 / NBRC 10061 / NRRL Y-12695)</name>
    <name type="common">Hybrid yeast</name>
    <dbReference type="NCBI Taxonomy" id="559304"/>
    <lineage>
        <taxon>Eukaryota</taxon>
        <taxon>Fungi</taxon>
        <taxon>Dikarya</taxon>
        <taxon>Ascomycota</taxon>
        <taxon>Saccharomycotina</taxon>
        <taxon>Pichiomycetes</taxon>
        <taxon>Debaryomycetaceae</taxon>
        <taxon>Millerozyma</taxon>
    </lineage>
</organism>
<gene>
    <name evidence="2" type="primary">Piso0_002258</name>
    <name evidence="2" type="ORF">GNLVRS01_PISO0J08105g</name>
</gene>
<name>G8YC47_PICSO</name>
<dbReference type="Proteomes" id="UP000005222">
    <property type="component" value="Chromosome J"/>
</dbReference>
<dbReference type="eggNOG" id="ENOG502QZN7">
    <property type="taxonomic scope" value="Eukaryota"/>
</dbReference>
<evidence type="ECO:0000313" key="2">
    <source>
        <dbReference type="EMBL" id="CCE82528.1"/>
    </source>
</evidence>
<dbReference type="HOGENOM" id="CLU_061844_0_0_1"/>
<feature type="compositionally biased region" description="Basic and acidic residues" evidence="1">
    <location>
        <begin position="50"/>
        <end position="65"/>
    </location>
</feature>
<accession>G8YC47</accession>
<feature type="region of interest" description="Disordered" evidence="1">
    <location>
        <begin position="1"/>
        <end position="75"/>
    </location>
</feature>
<dbReference type="Pfam" id="PF17110">
    <property type="entry name" value="TFB6"/>
    <property type="match status" value="1"/>
</dbReference>
<dbReference type="OMA" id="DFIWYSI"/>
<dbReference type="GO" id="GO:0005675">
    <property type="term" value="C:transcription factor TFIIH holo complex"/>
    <property type="evidence" value="ECO:0007669"/>
    <property type="project" value="TreeGrafter"/>
</dbReference>